<evidence type="ECO:0000259" key="1">
    <source>
        <dbReference type="Pfam" id="PF13966"/>
    </source>
</evidence>
<comment type="caution">
    <text evidence="2">The sequence shown here is derived from an EMBL/GenBank/DDBJ whole genome shotgun (WGS) entry which is preliminary data.</text>
</comment>
<sequence>MPLTVYSLITEETKKQNTLSKSSTETEYKALASVTSEVIWILKILKDLQVEFCLPVYLHCENNSAIKIAANHVFHERTKHLEIDLRFVETRGEHDPRTGLAKVEPKTEFDQNARPRTEPKWYGLARVGLRPGVKVGGMMSWISTWNETLMKVLNTMESIRSKFNNGMEMIEKKMVWVRWSNVLASKQKGGGGVESKQFNELSSKLLCVILPQSQDRWIWSLEGSGDISVASIRKVLDDFKLPEVSSQTRWSSVVPGKINIFAWQVRLDKLPTRLNLSLKGLDIESILCPLCCSYVESSSHLLFACSLVKSLAHKIMIWWDIRLMDFGSYEEWSAWFLGLNIRCKHKEVLEGVFYVLWWYIWRVRKEVIFGRKSPVKAIMFDEIVSWSYTWCNARSKLKFSCVDWLRNPLFISL</sequence>
<dbReference type="PANTHER" id="PTHR11439:SF470">
    <property type="entry name" value="CYSTEINE-RICH RLK (RECEPTOR-LIKE PROTEIN KINASE) 8"/>
    <property type="match status" value="1"/>
</dbReference>
<keyword evidence="2" id="KW-0808">Transferase</keyword>
<keyword evidence="2" id="KW-0695">RNA-directed DNA polymerase</keyword>
<dbReference type="InterPro" id="IPR026960">
    <property type="entry name" value="RVT-Znf"/>
</dbReference>
<reference evidence="2" key="1">
    <citation type="journal article" date="2019" name="Sci. Rep.">
        <title>Draft genome of Tanacetum cinerariifolium, the natural source of mosquito coil.</title>
        <authorList>
            <person name="Yamashiro T."/>
            <person name="Shiraishi A."/>
            <person name="Satake H."/>
            <person name="Nakayama K."/>
        </authorList>
    </citation>
    <scope>NUCLEOTIDE SEQUENCE</scope>
</reference>
<keyword evidence="2" id="KW-0548">Nucleotidyltransferase</keyword>
<organism evidence="2">
    <name type="scientific">Tanacetum cinerariifolium</name>
    <name type="common">Dalmatian daisy</name>
    <name type="synonym">Chrysanthemum cinerariifolium</name>
    <dbReference type="NCBI Taxonomy" id="118510"/>
    <lineage>
        <taxon>Eukaryota</taxon>
        <taxon>Viridiplantae</taxon>
        <taxon>Streptophyta</taxon>
        <taxon>Embryophyta</taxon>
        <taxon>Tracheophyta</taxon>
        <taxon>Spermatophyta</taxon>
        <taxon>Magnoliopsida</taxon>
        <taxon>eudicotyledons</taxon>
        <taxon>Gunneridae</taxon>
        <taxon>Pentapetalae</taxon>
        <taxon>asterids</taxon>
        <taxon>campanulids</taxon>
        <taxon>Asterales</taxon>
        <taxon>Asteraceae</taxon>
        <taxon>Asteroideae</taxon>
        <taxon>Anthemideae</taxon>
        <taxon>Anthemidinae</taxon>
        <taxon>Tanacetum</taxon>
    </lineage>
</organism>
<gene>
    <name evidence="2" type="ORF">Tci_050388</name>
</gene>
<evidence type="ECO:0000313" key="2">
    <source>
        <dbReference type="EMBL" id="GEU78410.1"/>
    </source>
</evidence>
<dbReference type="EMBL" id="BKCJ010007666">
    <property type="protein sequence ID" value="GEU78410.1"/>
    <property type="molecule type" value="Genomic_DNA"/>
</dbReference>
<name>A0A6L2MX50_TANCI</name>
<proteinExistence type="predicted"/>
<feature type="domain" description="Reverse transcriptase zinc-binding" evidence="1">
    <location>
        <begin position="246"/>
        <end position="310"/>
    </location>
</feature>
<dbReference type="AlphaFoldDB" id="A0A6L2MX50"/>
<dbReference type="PANTHER" id="PTHR11439">
    <property type="entry name" value="GAG-POL-RELATED RETROTRANSPOSON"/>
    <property type="match status" value="1"/>
</dbReference>
<accession>A0A6L2MX50</accession>
<dbReference type="Pfam" id="PF13966">
    <property type="entry name" value="zf-RVT"/>
    <property type="match status" value="1"/>
</dbReference>
<protein>
    <submittedName>
        <fullName evidence="2">RNA-directed DNA polymerase, eukaryota</fullName>
    </submittedName>
</protein>
<dbReference type="CDD" id="cd09272">
    <property type="entry name" value="RNase_HI_RT_Ty1"/>
    <property type="match status" value="1"/>
</dbReference>
<dbReference type="GO" id="GO:0003964">
    <property type="term" value="F:RNA-directed DNA polymerase activity"/>
    <property type="evidence" value="ECO:0007669"/>
    <property type="project" value="UniProtKB-KW"/>
</dbReference>